<evidence type="ECO:0000313" key="2">
    <source>
        <dbReference type="EMBL" id="EST48638.1"/>
    </source>
</evidence>
<evidence type="ECO:0000256" key="1">
    <source>
        <dbReference type="SAM" id="Coils"/>
    </source>
</evidence>
<keyword evidence="1" id="KW-0175">Coiled coil</keyword>
<dbReference type="VEuPathDB" id="GiardiaDB:SS50377_23655"/>
<organism evidence="2">
    <name type="scientific">Spironucleus salmonicida</name>
    <dbReference type="NCBI Taxonomy" id="348837"/>
    <lineage>
        <taxon>Eukaryota</taxon>
        <taxon>Metamonada</taxon>
        <taxon>Diplomonadida</taxon>
        <taxon>Hexamitidae</taxon>
        <taxon>Hexamitinae</taxon>
        <taxon>Spironucleus</taxon>
    </lineage>
</organism>
<protein>
    <submittedName>
        <fullName evidence="2">Uncharacterized protein</fullName>
    </submittedName>
</protein>
<dbReference type="EMBL" id="AUWU02000004">
    <property type="protein sequence ID" value="KAH0573720.1"/>
    <property type="molecule type" value="Genomic_DNA"/>
</dbReference>
<reference evidence="3" key="2">
    <citation type="submission" date="2020-12" db="EMBL/GenBank/DDBJ databases">
        <title>New Spironucleus salmonicida genome in near-complete chromosomes.</title>
        <authorList>
            <person name="Xu F."/>
            <person name="Kurt Z."/>
            <person name="Jimenez-Gonzalez A."/>
            <person name="Astvaldsson A."/>
            <person name="Andersson J.O."/>
            <person name="Svard S.G."/>
        </authorList>
    </citation>
    <scope>NUCLEOTIDE SEQUENCE</scope>
    <source>
        <strain evidence="3">ATCC 50377</strain>
    </source>
</reference>
<feature type="coiled-coil region" evidence="1">
    <location>
        <begin position="279"/>
        <end position="306"/>
    </location>
</feature>
<dbReference type="AlphaFoldDB" id="V6LWL1"/>
<evidence type="ECO:0000313" key="4">
    <source>
        <dbReference type="Proteomes" id="UP000018208"/>
    </source>
</evidence>
<gene>
    <name evidence="2" type="ORF">SS50377_11251</name>
    <name evidence="3" type="ORF">SS50377_23655</name>
</gene>
<evidence type="ECO:0000313" key="3">
    <source>
        <dbReference type="EMBL" id="KAH0573720.1"/>
    </source>
</evidence>
<proteinExistence type="predicted"/>
<dbReference type="EMBL" id="KI545981">
    <property type="protein sequence ID" value="EST48638.1"/>
    <property type="molecule type" value="Genomic_DNA"/>
</dbReference>
<keyword evidence="4" id="KW-1185">Reference proteome</keyword>
<name>V6LWL1_9EUKA</name>
<accession>V6LWL1</accession>
<dbReference type="Proteomes" id="UP000018208">
    <property type="component" value="Unassembled WGS sequence"/>
</dbReference>
<reference evidence="2 3" key="1">
    <citation type="journal article" date="2014" name="PLoS Genet.">
        <title>The Genome of Spironucleus salmonicida Highlights a Fish Pathogen Adapted to Fluctuating Environments.</title>
        <authorList>
            <person name="Xu F."/>
            <person name="Jerlstrom-Hultqvist J."/>
            <person name="Einarsson E."/>
            <person name="Astvaldsson A."/>
            <person name="Svard S.G."/>
            <person name="Andersson J.O."/>
        </authorList>
    </citation>
    <scope>NUCLEOTIDE SEQUENCE</scope>
    <source>
        <strain evidence="3">ATCC 50377</strain>
    </source>
</reference>
<sequence>MSQLPLSDQGTSRHYPTMKAISNSLFDLMQAISNSNLNKKGIYKHLLKAADFVSFLLTSEAIYSLARKLDENSEILMDKTLTDTMKRHQFLKKNQISRACLNVIRSKFRPNSEQFLIQILTQEFEKTSLKRTFFRTKQHPLHVVLFDFQLDVTLTFSLLCFYLFTQDVVFEAFDEYQNVEIQTFQFKEFVFNIQSAPRFVDFWFPAFSKDEKVIFQARYIENDINYDIAGDDEDFKENMMFQNDIQFKDSIIRENVKNDPIAEKVNYRELVQEEVSRQIEPLKQQMNSLDKKLKNLTDQNSILSASQQKILLDFDKMFNVVRELNDSIIRLAGRKK</sequence>